<dbReference type="EMBL" id="ABID01000001">
    <property type="protein sequence ID" value="EDQ06525.1"/>
    <property type="molecule type" value="Genomic_DNA"/>
</dbReference>
<keyword evidence="2" id="KW-1185">Reference proteome</keyword>
<dbReference type="Proteomes" id="UP000003257">
    <property type="component" value="Unassembled WGS sequence"/>
</dbReference>
<evidence type="ECO:0000313" key="1">
    <source>
        <dbReference type="EMBL" id="EDQ06525.1"/>
    </source>
</evidence>
<accession>A0ABM9XAJ7</accession>
<gene>
    <name evidence="1" type="ORF">OIHEL45_06905</name>
</gene>
<proteinExistence type="predicted"/>
<comment type="caution">
    <text evidence="1">The sequence shown here is derived from an EMBL/GenBank/DDBJ whole genome shotgun (WGS) entry which is preliminary data.</text>
</comment>
<protein>
    <submittedName>
        <fullName evidence="1">Uncharacterized protein</fullName>
    </submittedName>
</protein>
<sequence length="34" mass="4165">MTFYQHFIDVVIFYAKMPERNQAIMRRKIESLTS</sequence>
<evidence type="ECO:0000313" key="2">
    <source>
        <dbReference type="Proteomes" id="UP000003257"/>
    </source>
</evidence>
<organism evidence="1 2">
    <name type="scientific">Sulfitobacter indolifex HEL-45</name>
    <dbReference type="NCBI Taxonomy" id="391624"/>
    <lineage>
        <taxon>Bacteria</taxon>
        <taxon>Pseudomonadati</taxon>
        <taxon>Pseudomonadota</taxon>
        <taxon>Alphaproteobacteria</taxon>
        <taxon>Rhodobacterales</taxon>
        <taxon>Roseobacteraceae</taxon>
        <taxon>Sulfitobacter</taxon>
    </lineage>
</organism>
<reference evidence="1 2" key="1">
    <citation type="submission" date="2007-11" db="EMBL/GenBank/DDBJ databases">
        <authorList>
            <person name="Wagner-Dobler I."/>
            <person name="Ferriera S."/>
            <person name="Johnson J."/>
            <person name="Kravitz S."/>
            <person name="Beeson K."/>
            <person name="Sutton G."/>
            <person name="Rogers Y.-H."/>
            <person name="Friedman R."/>
            <person name="Frazier M."/>
            <person name="Venter J.C."/>
        </authorList>
    </citation>
    <scope>NUCLEOTIDE SEQUENCE [LARGE SCALE GENOMIC DNA]</scope>
    <source>
        <strain evidence="1 2">HEL-45</strain>
    </source>
</reference>
<name>A0ABM9XAJ7_9RHOB</name>